<dbReference type="Proteomes" id="UP000282574">
    <property type="component" value="Unassembled WGS sequence"/>
</dbReference>
<dbReference type="EMBL" id="RSCK01000026">
    <property type="protein sequence ID" value="RUT11398.1"/>
    <property type="molecule type" value="Genomic_DNA"/>
</dbReference>
<organism evidence="1 2">
    <name type="scientific">Chroococcidiopsis cubana SAG 39.79</name>
    <dbReference type="NCBI Taxonomy" id="388085"/>
    <lineage>
        <taxon>Bacteria</taxon>
        <taxon>Bacillati</taxon>
        <taxon>Cyanobacteriota</taxon>
        <taxon>Cyanophyceae</taxon>
        <taxon>Chroococcidiopsidales</taxon>
        <taxon>Chroococcidiopsidaceae</taxon>
        <taxon>Chroococcidiopsis</taxon>
    </lineage>
</organism>
<comment type="caution">
    <text evidence="1">The sequence shown here is derived from an EMBL/GenBank/DDBJ whole genome shotgun (WGS) entry which is preliminary data.</text>
</comment>
<accession>A0AB37UJ42</accession>
<name>A0AB37UJ42_9CYAN</name>
<dbReference type="AlphaFoldDB" id="A0AB37UJ42"/>
<evidence type="ECO:0000313" key="1">
    <source>
        <dbReference type="EMBL" id="RUT11398.1"/>
    </source>
</evidence>
<keyword evidence="2" id="KW-1185">Reference proteome</keyword>
<sequence>MAAGKLNATKLAAAKLDENLGFEYLHPQSLRLWYGSYAAAVDFAWLWDFYLGRRSVE</sequence>
<reference evidence="1 2" key="1">
    <citation type="journal article" date="2019" name="Genome Biol. Evol.">
        <title>Day and night: Metabolic profiles and evolutionary relationships of six axenic non-marine cyanobacteria.</title>
        <authorList>
            <person name="Will S.E."/>
            <person name="Henke P."/>
            <person name="Boedeker C."/>
            <person name="Huang S."/>
            <person name="Brinkmann H."/>
            <person name="Rohde M."/>
            <person name="Jarek M."/>
            <person name="Friedl T."/>
            <person name="Seufert S."/>
            <person name="Schumacher M."/>
            <person name="Overmann J."/>
            <person name="Neumann-Schaal M."/>
            <person name="Petersen J."/>
        </authorList>
    </citation>
    <scope>NUCLEOTIDE SEQUENCE [LARGE SCALE GENOMIC DNA]</scope>
    <source>
        <strain evidence="1 2">SAG 39.79</strain>
    </source>
</reference>
<proteinExistence type="predicted"/>
<evidence type="ECO:0000313" key="2">
    <source>
        <dbReference type="Proteomes" id="UP000282574"/>
    </source>
</evidence>
<protein>
    <submittedName>
        <fullName evidence="1">Uncharacterized protein</fullName>
    </submittedName>
</protein>
<gene>
    <name evidence="1" type="ORF">DSM107010_33360</name>
</gene>